<dbReference type="AlphaFoldDB" id="A0A835HHJ4"/>
<dbReference type="OrthoDB" id="21589at2759"/>
<evidence type="ECO:0000313" key="1">
    <source>
        <dbReference type="EMBL" id="KAF9598263.1"/>
    </source>
</evidence>
<reference evidence="1 2" key="1">
    <citation type="submission" date="2020-10" db="EMBL/GenBank/DDBJ databases">
        <title>The Coptis chinensis genome and diversification of protoberbering-type alkaloids.</title>
        <authorList>
            <person name="Wang B."/>
            <person name="Shu S."/>
            <person name="Song C."/>
            <person name="Liu Y."/>
        </authorList>
    </citation>
    <scope>NUCLEOTIDE SEQUENCE [LARGE SCALE GENOMIC DNA]</scope>
    <source>
        <strain evidence="1">HL-2020</strain>
        <tissue evidence="1">Leaf</tissue>
    </source>
</reference>
<gene>
    <name evidence="1" type="ORF">IFM89_026094</name>
</gene>
<organism evidence="1 2">
    <name type="scientific">Coptis chinensis</name>
    <dbReference type="NCBI Taxonomy" id="261450"/>
    <lineage>
        <taxon>Eukaryota</taxon>
        <taxon>Viridiplantae</taxon>
        <taxon>Streptophyta</taxon>
        <taxon>Embryophyta</taxon>
        <taxon>Tracheophyta</taxon>
        <taxon>Spermatophyta</taxon>
        <taxon>Magnoliopsida</taxon>
        <taxon>Ranunculales</taxon>
        <taxon>Ranunculaceae</taxon>
        <taxon>Coptidoideae</taxon>
        <taxon>Coptis</taxon>
    </lineage>
</organism>
<comment type="caution">
    <text evidence="1">The sequence shown here is derived from an EMBL/GenBank/DDBJ whole genome shotgun (WGS) entry which is preliminary data.</text>
</comment>
<evidence type="ECO:0000313" key="2">
    <source>
        <dbReference type="Proteomes" id="UP000631114"/>
    </source>
</evidence>
<proteinExistence type="predicted"/>
<keyword evidence="2" id="KW-1185">Reference proteome</keyword>
<sequence length="109" mass="12427">MTDESMDKRAATTCTTKTSCCKEISLRFQLDFFVDNRWLSQGMHRAAAPPQPQPLVRAENALGAARLDGEMLLKLRDNLEMRIRERMKTDQLKMITKWNPLNRTASTGG</sequence>
<dbReference type="EMBL" id="JADFTS010000007">
    <property type="protein sequence ID" value="KAF9598263.1"/>
    <property type="molecule type" value="Genomic_DNA"/>
</dbReference>
<protein>
    <submittedName>
        <fullName evidence="1">Uncharacterized protein</fullName>
    </submittedName>
</protein>
<dbReference type="Proteomes" id="UP000631114">
    <property type="component" value="Unassembled WGS sequence"/>
</dbReference>
<accession>A0A835HHJ4</accession>
<name>A0A835HHJ4_9MAGN</name>